<dbReference type="Pfam" id="PF02899">
    <property type="entry name" value="Phage_int_SAM_1"/>
    <property type="match status" value="1"/>
</dbReference>
<feature type="domain" description="Tyr recombinase" evidence="5">
    <location>
        <begin position="120"/>
        <end position="300"/>
    </location>
</feature>
<dbReference type="Gene3D" id="1.10.150.130">
    <property type="match status" value="1"/>
</dbReference>
<evidence type="ECO:0000259" key="6">
    <source>
        <dbReference type="PROSITE" id="PS51900"/>
    </source>
</evidence>
<dbReference type="InterPro" id="IPR010998">
    <property type="entry name" value="Integrase_recombinase_N"/>
</dbReference>
<dbReference type="EMBL" id="WOAA01000020">
    <property type="protein sequence ID" value="MUG67993.1"/>
    <property type="molecule type" value="Genomic_DNA"/>
</dbReference>
<evidence type="ECO:0000256" key="1">
    <source>
        <dbReference type="ARBA" id="ARBA00022908"/>
    </source>
</evidence>
<dbReference type="PROSITE" id="PS51898">
    <property type="entry name" value="TYR_RECOMBINASE"/>
    <property type="match status" value="1"/>
</dbReference>
<keyword evidence="8" id="KW-1185">Reference proteome</keyword>
<dbReference type="InterPro" id="IPR011010">
    <property type="entry name" value="DNA_brk_join_enz"/>
</dbReference>
<evidence type="ECO:0000259" key="5">
    <source>
        <dbReference type="PROSITE" id="PS51898"/>
    </source>
</evidence>
<name>A0ABW9T5J8_9BACL</name>
<gene>
    <name evidence="7" type="ORF">GNP94_18565</name>
</gene>
<sequence length="324" mass="37396">MCEVQKNDHFSPSADWHDAVRLFLQDCKSRNLTNATIRRYRNGLEKLHQHLALQKMQWSDLAPALLTHYVIPSMLEEGLSLRTVNCNLCIYKEFFKFLCGEGLAASDIGVWLKPFKLQPATAHTFTDEHLQHLFALPNRSTFTGLRNYVMMLTLLDTGIRLKELAKLQTSDVLTEEASLRIVQGKGRKSRLVPIQRLAINALKRYMQERGALGHQYLWITLENEPFQTGGIRMMISRYCAAANIQGIQCSCHTFRHTFAKKYIMNGGDIFTLKSILGHERIETTEMYVELFARDLNMQHEKYSPIEHLAEELPFFHVNESEVHV</sequence>
<dbReference type="InterPro" id="IPR004107">
    <property type="entry name" value="Integrase_SAM-like_N"/>
</dbReference>
<evidence type="ECO:0000256" key="2">
    <source>
        <dbReference type="ARBA" id="ARBA00023125"/>
    </source>
</evidence>
<dbReference type="Pfam" id="PF00589">
    <property type="entry name" value="Phage_integrase"/>
    <property type="match status" value="1"/>
</dbReference>
<dbReference type="PANTHER" id="PTHR30349:SF81">
    <property type="entry name" value="TYROSINE RECOMBINASE XERC"/>
    <property type="match status" value="1"/>
</dbReference>
<proteinExistence type="predicted"/>
<feature type="domain" description="Core-binding (CB)" evidence="6">
    <location>
        <begin position="14"/>
        <end position="99"/>
    </location>
</feature>
<keyword evidence="2 4" id="KW-0238">DNA-binding</keyword>
<keyword evidence="3" id="KW-0233">DNA recombination</keyword>
<keyword evidence="1" id="KW-0229">DNA integration</keyword>
<dbReference type="Gene3D" id="1.10.443.10">
    <property type="entry name" value="Intergrase catalytic core"/>
    <property type="match status" value="1"/>
</dbReference>
<dbReference type="InterPro" id="IPR050090">
    <property type="entry name" value="Tyrosine_recombinase_XerCD"/>
</dbReference>
<evidence type="ECO:0000256" key="3">
    <source>
        <dbReference type="ARBA" id="ARBA00023172"/>
    </source>
</evidence>
<dbReference type="PANTHER" id="PTHR30349">
    <property type="entry name" value="PHAGE INTEGRASE-RELATED"/>
    <property type="match status" value="1"/>
</dbReference>
<reference evidence="7 8" key="1">
    <citation type="submission" date="2019-11" db="EMBL/GenBank/DDBJ databases">
        <title>Draft genome sequences of five Paenibacillus species of dairy origin.</title>
        <authorList>
            <person name="Olajide A.M."/>
            <person name="Chen S."/>
            <person name="Lapointe G."/>
        </authorList>
    </citation>
    <scope>NUCLEOTIDE SEQUENCE [LARGE SCALE GENOMIC DNA]</scope>
    <source>
        <strain evidence="7 8">3CS1</strain>
    </source>
</reference>
<evidence type="ECO:0000256" key="4">
    <source>
        <dbReference type="PROSITE-ProRule" id="PRU01248"/>
    </source>
</evidence>
<dbReference type="InterPro" id="IPR013762">
    <property type="entry name" value="Integrase-like_cat_sf"/>
</dbReference>
<dbReference type="PROSITE" id="PS51900">
    <property type="entry name" value="CB"/>
    <property type="match status" value="1"/>
</dbReference>
<dbReference type="InterPro" id="IPR002104">
    <property type="entry name" value="Integrase_catalytic"/>
</dbReference>
<dbReference type="Proteomes" id="UP000435177">
    <property type="component" value="Unassembled WGS sequence"/>
</dbReference>
<comment type="caution">
    <text evidence="7">The sequence shown here is derived from an EMBL/GenBank/DDBJ whole genome shotgun (WGS) entry which is preliminary data.</text>
</comment>
<organism evidence="7 8">
    <name type="scientific">Paenibacillus campinasensis</name>
    <dbReference type="NCBI Taxonomy" id="66347"/>
    <lineage>
        <taxon>Bacteria</taxon>
        <taxon>Bacillati</taxon>
        <taxon>Bacillota</taxon>
        <taxon>Bacilli</taxon>
        <taxon>Bacillales</taxon>
        <taxon>Paenibacillaceae</taxon>
        <taxon>Paenibacillus</taxon>
    </lineage>
</organism>
<evidence type="ECO:0000313" key="7">
    <source>
        <dbReference type="EMBL" id="MUG67993.1"/>
    </source>
</evidence>
<dbReference type="SUPFAM" id="SSF56349">
    <property type="entry name" value="DNA breaking-rejoining enzymes"/>
    <property type="match status" value="1"/>
</dbReference>
<dbReference type="InterPro" id="IPR044068">
    <property type="entry name" value="CB"/>
</dbReference>
<evidence type="ECO:0000313" key="8">
    <source>
        <dbReference type="Proteomes" id="UP000435177"/>
    </source>
</evidence>
<protein>
    <submittedName>
        <fullName evidence="7">Tyrosine-type recombinase/integrase</fullName>
    </submittedName>
</protein>
<accession>A0ABW9T5J8</accession>